<keyword evidence="2" id="KW-1133">Transmembrane helix</keyword>
<dbReference type="Proteomes" id="UP000245207">
    <property type="component" value="Unassembled WGS sequence"/>
</dbReference>
<name>A0A2U1KQQ9_ARTAN</name>
<evidence type="ECO:0000256" key="1">
    <source>
        <dbReference type="SAM" id="MobiDB-lite"/>
    </source>
</evidence>
<evidence type="ECO:0000313" key="4">
    <source>
        <dbReference type="Proteomes" id="UP000245207"/>
    </source>
</evidence>
<gene>
    <name evidence="3" type="ORF">CTI12_AA575300</name>
</gene>
<proteinExistence type="predicted"/>
<dbReference type="AlphaFoldDB" id="A0A2U1KQQ9"/>
<reference evidence="3 4" key="1">
    <citation type="journal article" date="2018" name="Mol. Plant">
        <title>The genome of Artemisia annua provides insight into the evolution of Asteraceae family and artemisinin biosynthesis.</title>
        <authorList>
            <person name="Shen Q."/>
            <person name="Zhang L."/>
            <person name="Liao Z."/>
            <person name="Wang S."/>
            <person name="Yan T."/>
            <person name="Shi P."/>
            <person name="Liu M."/>
            <person name="Fu X."/>
            <person name="Pan Q."/>
            <person name="Wang Y."/>
            <person name="Lv Z."/>
            <person name="Lu X."/>
            <person name="Zhang F."/>
            <person name="Jiang W."/>
            <person name="Ma Y."/>
            <person name="Chen M."/>
            <person name="Hao X."/>
            <person name="Li L."/>
            <person name="Tang Y."/>
            <person name="Lv G."/>
            <person name="Zhou Y."/>
            <person name="Sun X."/>
            <person name="Brodelius P.E."/>
            <person name="Rose J.K.C."/>
            <person name="Tang K."/>
        </authorList>
    </citation>
    <scope>NUCLEOTIDE SEQUENCE [LARGE SCALE GENOMIC DNA]</scope>
    <source>
        <strain evidence="4">cv. Huhao1</strain>
        <tissue evidence="3">Leaf</tissue>
    </source>
</reference>
<keyword evidence="4" id="KW-1185">Reference proteome</keyword>
<keyword evidence="2" id="KW-0812">Transmembrane</keyword>
<evidence type="ECO:0000256" key="2">
    <source>
        <dbReference type="SAM" id="Phobius"/>
    </source>
</evidence>
<keyword evidence="2" id="KW-0472">Membrane</keyword>
<comment type="caution">
    <text evidence="3">The sequence shown here is derived from an EMBL/GenBank/DDBJ whole genome shotgun (WGS) entry which is preliminary data.</text>
</comment>
<dbReference type="OrthoDB" id="1747984at2759"/>
<evidence type="ECO:0000313" key="3">
    <source>
        <dbReference type="EMBL" id="PWA39080.1"/>
    </source>
</evidence>
<sequence length="87" mass="9643">MYCSAFLKKSNDHGRIVLTAIMGMILGYFLGVSFSHLSFTKIKIHPSFLSPFDMHGDHHECSFPETLGSSNTPELPTIYVPTNPRGA</sequence>
<organism evidence="3 4">
    <name type="scientific">Artemisia annua</name>
    <name type="common">Sweet wormwood</name>
    <dbReference type="NCBI Taxonomy" id="35608"/>
    <lineage>
        <taxon>Eukaryota</taxon>
        <taxon>Viridiplantae</taxon>
        <taxon>Streptophyta</taxon>
        <taxon>Embryophyta</taxon>
        <taxon>Tracheophyta</taxon>
        <taxon>Spermatophyta</taxon>
        <taxon>Magnoliopsida</taxon>
        <taxon>eudicotyledons</taxon>
        <taxon>Gunneridae</taxon>
        <taxon>Pentapetalae</taxon>
        <taxon>asterids</taxon>
        <taxon>campanulids</taxon>
        <taxon>Asterales</taxon>
        <taxon>Asteraceae</taxon>
        <taxon>Asteroideae</taxon>
        <taxon>Anthemideae</taxon>
        <taxon>Artemisiinae</taxon>
        <taxon>Artemisia</taxon>
    </lineage>
</organism>
<protein>
    <submittedName>
        <fullName evidence="3">Uncharacterized protein</fullName>
    </submittedName>
</protein>
<dbReference type="STRING" id="35608.A0A2U1KQQ9"/>
<feature type="region of interest" description="Disordered" evidence="1">
    <location>
        <begin position="64"/>
        <end position="87"/>
    </location>
</feature>
<dbReference type="EMBL" id="PKPP01014979">
    <property type="protein sequence ID" value="PWA39080.1"/>
    <property type="molecule type" value="Genomic_DNA"/>
</dbReference>
<accession>A0A2U1KQQ9</accession>
<feature type="transmembrane region" description="Helical" evidence="2">
    <location>
        <begin position="16"/>
        <end position="39"/>
    </location>
</feature>